<evidence type="ECO:0000313" key="2">
    <source>
        <dbReference type="EMBL" id="NIR76769.1"/>
    </source>
</evidence>
<sequence>MMDRKAFLKKSFLGLLAGPAIFGGLADQERDRIYNVVEHGASPDGSHDDSHAIQQAIDHAARTGEPFVFSGGVFHLGHTVTVPRHAPVSFVNCRFVAKHDLSPPMFHMLAGDGPQNWRFDYNYLAMA</sequence>
<dbReference type="Proteomes" id="UP000702544">
    <property type="component" value="Unassembled WGS sequence"/>
</dbReference>
<dbReference type="Pfam" id="PF12708">
    <property type="entry name" value="Pect-lyase_RHGA_epim"/>
    <property type="match status" value="1"/>
</dbReference>
<feature type="domain" description="Rhamnogalacturonase A/B/Epimerase-like pectate lyase" evidence="1">
    <location>
        <begin position="34"/>
        <end position="75"/>
    </location>
</feature>
<evidence type="ECO:0000313" key="3">
    <source>
        <dbReference type="Proteomes" id="UP000702544"/>
    </source>
</evidence>
<dbReference type="InterPro" id="IPR011050">
    <property type="entry name" value="Pectin_lyase_fold/virulence"/>
</dbReference>
<dbReference type="SUPFAM" id="SSF51126">
    <property type="entry name" value="Pectin lyase-like"/>
    <property type="match status" value="1"/>
</dbReference>
<name>A0AAE5CDY3_9BACT</name>
<dbReference type="Gene3D" id="2.160.20.10">
    <property type="entry name" value="Single-stranded right-handed beta-helix, Pectin lyase-like"/>
    <property type="match status" value="1"/>
</dbReference>
<proteinExistence type="predicted"/>
<reference evidence="2 3" key="1">
    <citation type="submission" date="2020-01" db="EMBL/GenBank/DDBJ databases">
        <title>Genomes assembled from Gulf of Kutch pelagic sediment metagenomes.</title>
        <authorList>
            <person name="Chandrashekar M."/>
            <person name="Mahajan M.S."/>
            <person name="Dave K.J."/>
            <person name="Vatsa P."/>
            <person name="Nathani N.M."/>
        </authorList>
    </citation>
    <scope>NUCLEOTIDE SEQUENCE [LARGE SCALE GENOMIC DNA]</scope>
    <source>
        <strain evidence="2">KS3-K002</strain>
    </source>
</reference>
<comment type="caution">
    <text evidence="2">The sequence shown here is derived from an EMBL/GenBank/DDBJ whole genome shotgun (WGS) entry which is preliminary data.</text>
</comment>
<evidence type="ECO:0000259" key="1">
    <source>
        <dbReference type="Pfam" id="PF12708"/>
    </source>
</evidence>
<protein>
    <recommendedName>
        <fullName evidence="1">Rhamnogalacturonase A/B/Epimerase-like pectate lyase domain-containing protein</fullName>
    </recommendedName>
</protein>
<organism evidence="2 3">
    <name type="scientific">Candidatus Kutchimonas denitrificans</name>
    <dbReference type="NCBI Taxonomy" id="3056748"/>
    <lineage>
        <taxon>Bacteria</taxon>
        <taxon>Pseudomonadati</taxon>
        <taxon>Gemmatimonadota</taxon>
        <taxon>Gemmatimonadia</taxon>
        <taxon>Candidatus Palauibacterales</taxon>
        <taxon>Candidatus Palauibacteraceae</taxon>
        <taxon>Candidatus Kutchimonas</taxon>
    </lineage>
</organism>
<accession>A0AAE5CDY3</accession>
<dbReference type="EMBL" id="JAACAK010000148">
    <property type="protein sequence ID" value="NIR76769.1"/>
    <property type="molecule type" value="Genomic_DNA"/>
</dbReference>
<dbReference type="InterPro" id="IPR012334">
    <property type="entry name" value="Pectin_lyas_fold"/>
</dbReference>
<dbReference type="AlphaFoldDB" id="A0AAE5CDY3"/>
<dbReference type="InterPro" id="IPR024535">
    <property type="entry name" value="RHGA/B-epi-like_pectate_lyase"/>
</dbReference>
<gene>
    <name evidence="2" type="ORF">GWO12_16960</name>
</gene>